<evidence type="ECO:0000313" key="3">
    <source>
        <dbReference type="Proteomes" id="UP001428774"/>
    </source>
</evidence>
<proteinExistence type="predicted"/>
<dbReference type="RefSeq" id="WP_347165288.1">
    <property type="nucleotide sequence ID" value="NZ_JBDNCH010000002.1"/>
</dbReference>
<evidence type="ECO:0000256" key="1">
    <source>
        <dbReference type="SAM" id="SignalP"/>
    </source>
</evidence>
<dbReference type="AlphaFoldDB" id="A0AAW9SF36"/>
<evidence type="ECO:0000313" key="2">
    <source>
        <dbReference type="EMBL" id="MEN9060125.1"/>
    </source>
</evidence>
<dbReference type="Proteomes" id="UP001428774">
    <property type="component" value="Unassembled WGS sequence"/>
</dbReference>
<dbReference type="EMBL" id="JBDNCH010000002">
    <property type="protein sequence ID" value="MEN9060125.1"/>
    <property type="molecule type" value="Genomic_DNA"/>
</dbReference>
<feature type="signal peptide" evidence="1">
    <location>
        <begin position="1"/>
        <end position="20"/>
    </location>
</feature>
<keyword evidence="1" id="KW-0732">Signal</keyword>
<accession>A0AAW9SF36</accession>
<gene>
    <name evidence="2" type="ORF">ABFB10_02805</name>
</gene>
<keyword evidence="3" id="KW-1185">Reference proteome</keyword>
<protein>
    <submittedName>
        <fullName evidence="2">Uncharacterized protein</fullName>
    </submittedName>
</protein>
<sequence length="99" mass="10631">MTRCLALFTLLLTGAPFGAAARLADVICDDRARLENRLTTVQGVSKQGQGLRGPDAVMEVWIDKASGDWALVQSYANGTSCIVAMGEHWQVLELPTDPA</sequence>
<reference evidence="2 3" key="1">
    <citation type="submission" date="2024-05" db="EMBL/GenBank/DDBJ databases">
        <title>Genome sequence of Ponticoccus litoralis KCCM 90028.</title>
        <authorList>
            <person name="Kim J.M."/>
            <person name="Lee J.K."/>
            <person name="Choi B.J."/>
            <person name="Bayburt H."/>
            <person name="Baek J.H."/>
            <person name="Jeon C.O."/>
        </authorList>
    </citation>
    <scope>NUCLEOTIDE SEQUENCE [LARGE SCALE GENOMIC DNA]</scope>
    <source>
        <strain evidence="2 3">KCCM 90028</strain>
    </source>
</reference>
<comment type="caution">
    <text evidence="2">The sequence shown here is derived from an EMBL/GenBank/DDBJ whole genome shotgun (WGS) entry which is preliminary data.</text>
</comment>
<name>A0AAW9SF36_9RHOB</name>
<feature type="chain" id="PRO_5043656585" evidence="1">
    <location>
        <begin position="21"/>
        <end position="99"/>
    </location>
</feature>
<organism evidence="2 3">
    <name type="scientific">Ponticoccus litoralis</name>
    <dbReference type="NCBI Taxonomy" id="422297"/>
    <lineage>
        <taxon>Bacteria</taxon>
        <taxon>Pseudomonadati</taxon>
        <taxon>Pseudomonadota</taxon>
        <taxon>Alphaproteobacteria</taxon>
        <taxon>Rhodobacterales</taxon>
        <taxon>Roseobacteraceae</taxon>
        <taxon>Ponticoccus</taxon>
    </lineage>
</organism>